<dbReference type="AlphaFoldDB" id="A0A8H4NW94"/>
<feature type="compositionally biased region" description="Basic residues" evidence="2">
    <location>
        <begin position="152"/>
        <end position="161"/>
    </location>
</feature>
<dbReference type="OrthoDB" id="3542681at2759"/>
<sequence>MAAHTITVEPGELSWDRRNSGRESTSASHFLYQLSQEEESPVEVADSVLGDASWRIGPYHPVVSTFNSSLAGPLLWDTTTSHIGTSDSDEFSFDPGIPMRSESSEFDWCSMTHDKGLIQGHREKSPTATSVSLQTDGIEDVSKTSPPAKMRSASRKPKNFRGRSSIPADIRQARESHNNVEKQYRTRLKYRFERLLSALQASMPKNESKGEDGSVRDPYCFSRGEVLDVARQRILTLEEENKRLATRVEMLSRNFMIN</sequence>
<keyword evidence="4" id="KW-1185">Reference proteome</keyword>
<feature type="compositionally biased region" description="Polar residues" evidence="2">
    <location>
        <begin position="126"/>
        <end position="135"/>
    </location>
</feature>
<feature type="region of interest" description="Disordered" evidence="2">
    <location>
        <begin position="1"/>
        <end position="22"/>
    </location>
</feature>
<dbReference type="GO" id="GO:0046983">
    <property type="term" value="F:protein dimerization activity"/>
    <property type="evidence" value="ECO:0007669"/>
    <property type="project" value="InterPro"/>
</dbReference>
<keyword evidence="1" id="KW-0175">Coiled coil</keyword>
<organism evidence="3 4">
    <name type="scientific">Fusarium austroafricanum</name>
    <dbReference type="NCBI Taxonomy" id="2364996"/>
    <lineage>
        <taxon>Eukaryota</taxon>
        <taxon>Fungi</taxon>
        <taxon>Dikarya</taxon>
        <taxon>Ascomycota</taxon>
        <taxon>Pezizomycotina</taxon>
        <taxon>Sordariomycetes</taxon>
        <taxon>Hypocreomycetidae</taxon>
        <taxon>Hypocreales</taxon>
        <taxon>Nectriaceae</taxon>
        <taxon>Fusarium</taxon>
        <taxon>Fusarium concolor species complex</taxon>
    </lineage>
</organism>
<dbReference type="SUPFAM" id="SSF47459">
    <property type="entry name" value="HLH, helix-loop-helix DNA-binding domain"/>
    <property type="match status" value="1"/>
</dbReference>
<dbReference type="Gene3D" id="4.10.280.10">
    <property type="entry name" value="Helix-loop-helix DNA-binding domain"/>
    <property type="match status" value="1"/>
</dbReference>
<feature type="region of interest" description="Disordered" evidence="2">
    <location>
        <begin position="120"/>
        <end position="163"/>
    </location>
</feature>
<evidence type="ECO:0000313" key="4">
    <source>
        <dbReference type="Proteomes" id="UP000605986"/>
    </source>
</evidence>
<feature type="coiled-coil region" evidence="1">
    <location>
        <begin position="227"/>
        <end position="254"/>
    </location>
</feature>
<evidence type="ECO:0000313" key="3">
    <source>
        <dbReference type="EMBL" id="KAF4446851.1"/>
    </source>
</evidence>
<accession>A0A8H4NW94</accession>
<evidence type="ECO:0000256" key="2">
    <source>
        <dbReference type="SAM" id="MobiDB-lite"/>
    </source>
</evidence>
<reference evidence="3" key="1">
    <citation type="submission" date="2020-01" db="EMBL/GenBank/DDBJ databases">
        <title>Identification and distribution of gene clusters putatively required for synthesis of sphingolipid metabolism inhibitors in phylogenetically diverse species of the filamentous fungus Fusarium.</title>
        <authorList>
            <person name="Kim H.-S."/>
            <person name="Busman M."/>
            <person name="Brown D.W."/>
            <person name="Divon H."/>
            <person name="Uhlig S."/>
            <person name="Proctor R.H."/>
        </authorList>
    </citation>
    <scope>NUCLEOTIDE SEQUENCE</scope>
    <source>
        <strain evidence="3">NRRL 53441</strain>
    </source>
</reference>
<name>A0A8H4NW94_9HYPO</name>
<dbReference type="Proteomes" id="UP000605986">
    <property type="component" value="Unassembled WGS sequence"/>
</dbReference>
<protein>
    <submittedName>
        <fullName evidence="3">Allergen Fus c 3</fullName>
    </submittedName>
</protein>
<proteinExistence type="predicted"/>
<gene>
    <name evidence="3" type="ORF">F53441_9555</name>
</gene>
<evidence type="ECO:0000256" key="1">
    <source>
        <dbReference type="SAM" id="Coils"/>
    </source>
</evidence>
<dbReference type="InterPro" id="IPR036638">
    <property type="entry name" value="HLH_DNA-bd_sf"/>
</dbReference>
<dbReference type="EMBL" id="JAADJG010000433">
    <property type="protein sequence ID" value="KAF4446851.1"/>
    <property type="molecule type" value="Genomic_DNA"/>
</dbReference>
<comment type="caution">
    <text evidence="3">The sequence shown here is derived from an EMBL/GenBank/DDBJ whole genome shotgun (WGS) entry which is preliminary data.</text>
</comment>